<evidence type="ECO:0000256" key="7">
    <source>
        <dbReference type="SAM" id="Phobius"/>
    </source>
</evidence>
<evidence type="ECO:0000259" key="8">
    <source>
        <dbReference type="PROSITE" id="PS50850"/>
    </source>
</evidence>
<dbReference type="InterPro" id="IPR011701">
    <property type="entry name" value="MFS"/>
</dbReference>
<gene>
    <name evidence="9" type="ORF">K0U00_26560</name>
</gene>
<dbReference type="PANTHER" id="PTHR23514">
    <property type="entry name" value="BYPASS OF STOP CODON PROTEIN 6"/>
    <property type="match status" value="1"/>
</dbReference>
<feature type="transmembrane region" description="Helical" evidence="7">
    <location>
        <begin position="206"/>
        <end position="228"/>
    </location>
</feature>
<dbReference type="InterPro" id="IPR036259">
    <property type="entry name" value="MFS_trans_sf"/>
</dbReference>
<protein>
    <submittedName>
        <fullName evidence="9">MFS transporter</fullName>
    </submittedName>
</protein>
<keyword evidence="6 7" id="KW-0472">Membrane</keyword>
<organism evidence="9 10">
    <name type="scientific">Paenibacillus sepulcri</name>
    <dbReference type="NCBI Taxonomy" id="359917"/>
    <lineage>
        <taxon>Bacteria</taxon>
        <taxon>Bacillati</taxon>
        <taxon>Bacillota</taxon>
        <taxon>Bacilli</taxon>
        <taxon>Bacillales</taxon>
        <taxon>Paenibacillaceae</taxon>
        <taxon>Paenibacillus</taxon>
    </lineage>
</organism>
<feature type="transmembrane region" description="Helical" evidence="7">
    <location>
        <begin position="296"/>
        <end position="318"/>
    </location>
</feature>
<dbReference type="EMBL" id="JAHZIK010000904">
    <property type="protein sequence ID" value="MBW7457609.1"/>
    <property type="molecule type" value="Genomic_DNA"/>
</dbReference>
<feature type="transmembrane region" description="Helical" evidence="7">
    <location>
        <begin position="272"/>
        <end position="290"/>
    </location>
</feature>
<comment type="caution">
    <text evidence="9">The sequence shown here is derived from an EMBL/GenBank/DDBJ whole genome shotgun (WGS) entry which is preliminary data.</text>
</comment>
<dbReference type="PROSITE" id="PS50850">
    <property type="entry name" value="MFS"/>
    <property type="match status" value="1"/>
</dbReference>
<accession>A0ABS7C9J2</accession>
<keyword evidence="10" id="KW-1185">Reference proteome</keyword>
<feature type="transmembrane region" description="Helical" evidence="7">
    <location>
        <begin position="330"/>
        <end position="348"/>
    </location>
</feature>
<comment type="similarity">
    <text evidence="2">Belongs to the major facilitator superfamily.</text>
</comment>
<dbReference type="SUPFAM" id="SSF103473">
    <property type="entry name" value="MFS general substrate transporter"/>
    <property type="match status" value="1"/>
</dbReference>
<dbReference type="InterPro" id="IPR051788">
    <property type="entry name" value="MFS_Transporter"/>
</dbReference>
<evidence type="ECO:0000256" key="3">
    <source>
        <dbReference type="ARBA" id="ARBA00022448"/>
    </source>
</evidence>
<evidence type="ECO:0000256" key="1">
    <source>
        <dbReference type="ARBA" id="ARBA00004651"/>
    </source>
</evidence>
<evidence type="ECO:0000256" key="4">
    <source>
        <dbReference type="ARBA" id="ARBA00022692"/>
    </source>
</evidence>
<feature type="transmembrane region" description="Helical" evidence="7">
    <location>
        <begin position="159"/>
        <end position="177"/>
    </location>
</feature>
<evidence type="ECO:0000313" key="10">
    <source>
        <dbReference type="Proteomes" id="UP001519887"/>
    </source>
</evidence>
<evidence type="ECO:0000256" key="5">
    <source>
        <dbReference type="ARBA" id="ARBA00022989"/>
    </source>
</evidence>
<feature type="transmembrane region" description="Helical" evidence="7">
    <location>
        <begin position="72"/>
        <end position="90"/>
    </location>
</feature>
<feature type="transmembrane region" description="Helical" evidence="7">
    <location>
        <begin position="240"/>
        <end position="260"/>
    </location>
</feature>
<feature type="domain" description="Major facilitator superfamily (MFS) profile" evidence="8">
    <location>
        <begin position="7"/>
        <end position="383"/>
    </location>
</feature>
<name>A0ABS7C9J2_9BACL</name>
<evidence type="ECO:0000256" key="6">
    <source>
        <dbReference type="ARBA" id="ARBA00023136"/>
    </source>
</evidence>
<feature type="transmembrane region" description="Helical" evidence="7">
    <location>
        <begin position="132"/>
        <end position="153"/>
    </location>
</feature>
<sequence>MNRNTRMIWLGCLSYLLVGLSTVVFGSLLSEVLHVYGRSFGDGGQLIFAQFAGFLAGVLLVPFGLRHLGYRKILTAAFLLLLIAHTILYSQPHWSILFVSLIINGFGFGTAQTAVGTLLLESMGHRKAIVMSRLEVSFGIGALVMPILSGLFISRQSAFASFAVIAVLALMMALIWGMQSFKSAVYQDTAATDAHTEAGTAKMMELLVLLSFIFIYVGLETSVINFLPSLFAERLGLSNASAALSVSFFWTSMIAGRLLSGYIAEKTGYMRFLLAGTFGALVALCGMAAISKIIAVFAFVLMLGLFLAGIFAIAIVYASRLFPHNTRRTTSILIASGGIGGAVLPLLVGRSMDYFQPALTIWLLAGCALCMLALLLALKPNKK</sequence>
<dbReference type="Pfam" id="PF07690">
    <property type="entry name" value="MFS_1"/>
    <property type="match status" value="1"/>
</dbReference>
<keyword evidence="4 7" id="KW-0812">Transmembrane</keyword>
<feature type="transmembrane region" description="Helical" evidence="7">
    <location>
        <begin position="96"/>
        <end position="120"/>
    </location>
</feature>
<dbReference type="PANTHER" id="PTHR23514:SF3">
    <property type="entry name" value="BYPASS OF STOP CODON PROTEIN 6"/>
    <property type="match status" value="1"/>
</dbReference>
<keyword evidence="3" id="KW-0813">Transport</keyword>
<dbReference type="Gene3D" id="1.20.1250.20">
    <property type="entry name" value="MFS general substrate transporter like domains"/>
    <property type="match status" value="2"/>
</dbReference>
<dbReference type="InterPro" id="IPR020846">
    <property type="entry name" value="MFS_dom"/>
</dbReference>
<evidence type="ECO:0000313" key="9">
    <source>
        <dbReference type="EMBL" id="MBW7457609.1"/>
    </source>
</evidence>
<feature type="transmembrane region" description="Helical" evidence="7">
    <location>
        <begin position="7"/>
        <end position="26"/>
    </location>
</feature>
<comment type="subcellular location">
    <subcellularLocation>
        <location evidence="1">Cell membrane</location>
        <topology evidence="1">Multi-pass membrane protein</topology>
    </subcellularLocation>
</comment>
<reference evidence="9 10" key="1">
    <citation type="submission" date="2021-07" db="EMBL/GenBank/DDBJ databases">
        <title>Paenibacillus radiodurans sp. nov., isolated from the southeastern edge of Tengger Desert.</title>
        <authorList>
            <person name="Zhang G."/>
        </authorList>
    </citation>
    <scope>NUCLEOTIDE SEQUENCE [LARGE SCALE GENOMIC DNA]</scope>
    <source>
        <strain evidence="9 10">CCM 7311</strain>
    </source>
</reference>
<feature type="transmembrane region" description="Helical" evidence="7">
    <location>
        <begin position="46"/>
        <end position="65"/>
    </location>
</feature>
<dbReference type="Proteomes" id="UP001519887">
    <property type="component" value="Unassembled WGS sequence"/>
</dbReference>
<keyword evidence="5 7" id="KW-1133">Transmembrane helix</keyword>
<proteinExistence type="inferred from homology"/>
<feature type="transmembrane region" description="Helical" evidence="7">
    <location>
        <begin position="354"/>
        <end position="378"/>
    </location>
</feature>
<evidence type="ECO:0000256" key="2">
    <source>
        <dbReference type="ARBA" id="ARBA00008335"/>
    </source>
</evidence>